<keyword evidence="2" id="KW-1185">Reference proteome</keyword>
<dbReference type="EnsemblPlants" id="LPERR12G04900.1">
    <property type="protein sequence ID" value="LPERR12G04900.1"/>
    <property type="gene ID" value="LPERR12G04900"/>
</dbReference>
<protein>
    <submittedName>
        <fullName evidence="1">Uncharacterized protein</fullName>
    </submittedName>
</protein>
<dbReference type="AlphaFoldDB" id="A0A0D9XXM4"/>
<name>A0A0D9XXM4_9ORYZ</name>
<organism evidence="1 2">
    <name type="scientific">Leersia perrieri</name>
    <dbReference type="NCBI Taxonomy" id="77586"/>
    <lineage>
        <taxon>Eukaryota</taxon>
        <taxon>Viridiplantae</taxon>
        <taxon>Streptophyta</taxon>
        <taxon>Embryophyta</taxon>
        <taxon>Tracheophyta</taxon>
        <taxon>Spermatophyta</taxon>
        <taxon>Magnoliopsida</taxon>
        <taxon>Liliopsida</taxon>
        <taxon>Poales</taxon>
        <taxon>Poaceae</taxon>
        <taxon>BOP clade</taxon>
        <taxon>Oryzoideae</taxon>
        <taxon>Oryzeae</taxon>
        <taxon>Oryzinae</taxon>
        <taxon>Leersia</taxon>
    </lineage>
</organism>
<accession>A0A0D9XXM4</accession>
<dbReference type="Gramene" id="LPERR12G04900.1">
    <property type="protein sequence ID" value="LPERR12G04900.1"/>
    <property type="gene ID" value="LPERR12G04900"/>
</dbReference>
<sequence>MGIPPSLFFGGRLGQQYGTARSDPTVDGNPLFSQAQPAPRIAHVPYKPTATSVGSDSSPVCPRPTCIMKRMVLGGNVHPLPDCKGHDFINLWDVVPMTYTMV</sequence>
<reference evidence="1" key="3">
    <citation type="submission" date="2015-04" db="UniProtKB">
        <authorList>
            <consortium name="EnsemblPlants"/>
        </authorList>
    </citation>
    <scope>IDENTIFICATION</scope>
</reference>
<reference evidence="2" key="2">
    <citation type="submission" date="2013-12" db="EMBL/GenBank/DDBJ databases">
        <authorList>
            <person name="Yu Y."/>
            <person name="Lee S."/>
            <person name="de Baynast K."/>
            <person name="Wissotski M."/>
            <person name="Liu L."/>
            <person name="Talag J."/>
            <person name="Goicoechea J."/>
            <person name="Angelova A."/>
            <person name="Jetty R."/>
            <person name="Kudrna D."/>
            <person name="Golser W."/>
            <person name="Rivera L."/>
            <person name="Zhang J."/>
            <person name="Wing R."/>
        </authorList>
    </citation>
    <scope>NUCLEOTIDE SEQUENCE</scope>
</reference>
<evidence type="ECO:0000313" key="1">
    <source>
        <dbReference type="EnsemblPlants" id="LPERR12G04900.1"/>
    </source>
</evidence>
<dbReference type="HOGENOM" id="CLU_2281502_0_0_1"/>
<reference evidence="1 2" key="1">
    <citation type="submission" date="2012-08" db="EMBL/GenBank/DDBJ databases">
        <title>Oryza genome evolution.</title>
        <authorList>
            <person name="Wing R.A."/>
        </authorList>
    </citation>
    <scope>NUCLEOTIDE SEQUENCE</scope>
</reference>
<dbReference type="Proteomes" id="UP000032180">
    <property type="component" value="Chromosome 12"/>
</dbReference>
<evidence type="ECO:0000313" key="2">
    <source>
        <dbReference type="Proteomes" id="UP000032180"/>
    </source>
</evidence>
<proteinExistence type="predicted"/>